<dbReference type="OrthoDB" id="5620138at2"/>
<dbReference type="Pfam" id="PF01471">
    <property type="entry name" value="PG_binding_1"/>
    <property type="match status" value="2"/>
</dbReference>
<gene>
    <name evidence="2" type="ORF">MB27_03155</name>
</gene>
<dbReference type="eggNOG" id="COG3409">
    <property type="taxonomic scope" value="Bacteria"/>
</dbReference>
<evidence type="ECO:0000313" key="2">
    <source>
        <dbReference type="EMBL" id="KHD78655.1"/>
    </source>
</evidence>
<feature type="domain" description="Peptidoglycan binding-like" evidence="1">
    <location>
        <begin position="19"/>
        <end position="71"/>
    </location>
</feature>
<dbReference type="STRING" id="1869.MB27_03155"/>
<dbReference type="AlphaFoldDB" id="A0A0A6URA0"/>
<keyword evidence="3" id="KW-1185">Reference proteome</keyword>
<evidence type="ECO:0000313" key="3">
    <source>
        <dbReference type="Proteomes" id="UP000054537"/>
    </source>
</evidence>
<sequence length="150" mass="15849">MTATLNPWPTTRQGSTDHQVQTLQYLLLAHGHTVAIDGVFGSETGDAVRAVQRAKNLPDDGIVDAETWKALLIPVRPGMRGSAVRGLQEEFALDGADGIYGPKTEAAIRDLQASIRDGGVPVEVDGVVGPRTWQALVSGLREAAPLSKAA</sequence>
<feature type="domain" description="Peptidoglycan binding-like" evidence="1">
    <location>
        <begin position="95"/>
        <end position="136"/>
    </location>
</feature>
<proteinExistence type="predicted"/>
<dbReference type="EMBL" id="JRTT01000003">
    <property type="protein sequence ID" value="KHD78655.1"/>
    <property type="molecule type" value="Genomic_DNA"/>
</dbReference>
<dbReference type="InterPro" id="IPR036365">
    <property type="entry name" value="PGBD-like_sf"/>
</dbReference>
<dbReference type="RefSeq" id="WP_043522330.1">
    <property type="nucleotide sequence ID" value="NZ_BAABKU010000009.1"/>
</dbReference>
<name>A0A0A6URA0_ACTUT</name>
<reference evidence="2 3" key="1">
    <citation type="submission" date="2014-10" db="EMBL/GenBank/DDBJ databases">
        <title>Draft genome sequence of Actinoplanes utahensis NRRL 12052.</title>
        <authorList>
            <person name="Velasco-Bucheli B."/>
            <person name="del Cerro C."/>
            <person name="Hormigo D."/>
            <person name="Garcia J.L."/>
            <person name="Acebal C."/>
            <person name="Arroyo M."/>
            <person name="de la Mata I."/>
        </authorList>
    </citation>
    <scope>NUCLEOTIDE SEQUENCE [LARGE SCALE GENOMIC DNA]</scope>
    <source>
        <strain evidence="2 3">NRRL 12052</strain>
    </source>
</reference>
<dbReference type="SUPFAM" id="SSF47090">
    <property type="entry name" value="PGBD-like"/>
    <property type="match status" value="2"/>
</dbReference>
<dbReference type="InterPro" id="IPR002477">
    <property type="entry name" value="Peptidoglycan-bd-like"/>
</dbReference>
<dbReference type="InterPro" id="IPR036366">
    <property type="entry name" value="PGBDSf"/>
</dbReference>
<organism evidence="2 3">
    <name type="scientific">Actinoplanes utahensis</name>
    <dbReference type="NCBI Taxonomy" id="1869"/>
    <lineage>
        <taxon>Bacteria</taxon>
        <taxon>Bacillati</taxon>
        <taxon>Actinomycetota</taxon>
        <taxon>Actinomycetes</taxon>
        <taxon>Micromonosporales</taxon>
        <taxon>Micromonosporaceae</taxon>
        <taxon>Actinoplanes</taxon>
    </lineage>
</organism>
<protein>
    <submittedName>
        <fullName evidence="2">N-acetylmuramoyl-L-alanine amidase</fullName>
    </submittedName>
</protein>
<accession>A0A0A6URA0</accession>
<evidence type="ECO:0000259" key="1">
    <source>
        <dbReference type="Pfam" id="PF01471"/>
    </source>
</evidence>
<dbReference type="Proteomes" id="UP000054537">
    <property type="component" value="Unassembled WGS sequence"/>
</dbReference>
<dbReference type="Gene3D" id="1.10.101.10">
    <property type="entry name" value="PGBD-like superfamily/PGBD"/>
    <property type="match status" value="2"/>
</dbReference>
<comment type="caution">
    <text evidence="2">The sequence shown here is derived from an EMBL/GenBank/DDBJ whole genome shotgun (WGS) entry which is preliminary data.</text>
</comment>